<proteinExistence type="predicted"/>
<protein>
    <recommendedName>
        <fullName evidence="5">TIL domain-containing protein</fullName>
    </recommendedName>
</protein>
<evidence type="ECO:0000256" key="1">
    <source>
        <dbReference type="SAM" id="Phobius"/>
    </source>
</evidence>
<organism evidence="3 4">
    <name type="scientific">Ditylenchus destructor</name>
    <dbReference type="NCBI Taxonomy" id="166010"/>
    <lineage>
        <taxon>Eukaryota</taxon>
        <taxon>Metazoa</taxon>
        <taxon>Ecdysozoa</taxon>
        <taxon>Nematoda</taxon>
        <taxon>Chromadorea</taxon>
        <taxon>Rhabditida</taxon>
        <taxon>Tylenchina</taxon>
        <taxon>Tylenchomorpha</taxon>
        <taxon>Sphaerularioidea</taxon>
        <taxon>Anguinidae</taxon>
        <taxon>Anguininae</taxon>
        <taxon>Ditylenchus</taxon>
    </lineage>
</organism>
<evidence type="ECO:0000256" key="2">
    <source>
        <dbReference type="SAM" id="SignalP"/>
    </source>
</evidence>
<name>A0AAD4MUE0_9BILA</name>
<dbReference type="EMBL" id="JAKKPZ010000055">
    <property type="protein sequence ID" value="KAI1705581.1"/>
    <property type="molecule type" value="Genomic_DNA"/>
</dbReference>
<evidence type="ECO:0000313" key="3">
    <source>
        <dbReference type="EMBL" id="KAI1705581.1"/>
    </source>
</evidence>
<feature type="signal peptide" evidence="2">
    <location>
        <begin position="1"/>
        <end position="25"/>
    </location>
</feature>
<keyword evidence="1" id="KW-0812">Transmembrane</keyword>
<evidence type="ECO:0000313" key="4">
    <source>
        <dbReference type="Proteomes" id="UP001201812"/>
    </source>
</evidence>
<accession>A0AAD4MUE0</accession>
<keyword evidence="4" id="KW-1185">Reference proteome</keyword>
<feature type="chain" id="PRO_5042122723" description="TIL domain-containing protein" evidence="2">
    <location>
        <begin position="26"/>
        <end position="191"/>
    </location>
</feature>
<gene>
    <name evidence="3" type="ORF">DdX_13545</name>
</gene>
<feature type="transmembrane region" description="Helical" evidence="1">
    <location>
        <begin position="166"/>
        <end position="185"/>
    </location>
</feature>
<dbReference type="AlphaFoldDB" id="A0AAD4MUE0"/>
<evidence type="ECO:0008006" key="5">
    <source>
        <dbReference type="Google" id="ProtNLM"/>
    </source>
</evidence>
<reference evidence="3" key="1">
    <citation type="submission" date="2022-01" db="EMBL/GenBank/DDBJ databases">
        <title>Genome Sequence Resource for Two Populations of Ditylenchus destructor, the Migratory Endoparasitic Phytonematode.</title>
        <authorList>
            <person name="Zhang H."/>
            <person name="Lin R."/>
            <person name="Xie B."/>
        </authorList>
    </citation>
    <scope>NUCLEOTIDE SEQUENCE</scope>
    <source>
        <strain evidence="3">BazhouSP</strain>
    </source>
</reference>
<keyword evidence="2" id="KW-0732">Signal</keyword>
<dbReference type="Proteomes" id="UP001201812">
    <property type="component" value="Unassembled WGS sequence"/>
</dbReference>
<comment type="caution">
    <text evidence="3">The sequence shown here is derived from an EMBL/GenBank/DDBJ whole genome shotgun (WGS) entry which is preliminary data.</text>
</comment>
<sequence length="191" mass="20556">MIKIQETVVAILVILALCVSPTTQGDPCKENEELVEAYCDKVCERTCLQPQANCFCETKKYFCRCASGFVRGDDEKYDETKECVPRKGVFFAKKNNGNVDVSSATLPNVEDHTQNSTDSTKDVSSLTATGAVATNPANLTATNAVTTDPGNLTGTTDHGNGCGAKYSLRVFAVFAVLGLLNVLFAEYGENF</sequence>
<keyword evidence="1" id="KW-0472">Membrane</keyword>
<keyword evidence="1" id="KW-1133">Transmembrane helix</keyword>